<organism evidence="2 4">
    <name type="scientific">Ochrobactrum quorumnocens</name>
    <dbReference type="NCBI Taxonomy" id="271865"/>
    <lineage>
        <taxon>Bacteria</taxon>
        <taxon>Pseudomonadati</taxon>
        <taxon>Pseudomonadota</taxon>
        <taxon>Alphaproteobacteria</taxon>
        <taxon>Hyphomicrobiales</taxon>
        <taxon>Brucellaceae</taxon>
        <taxon>Brucella/Ochrobactrum group</taxon>
        <taxon>Ochrobactrum</taxon>
    </lineage>
</organism>
<dbReference type="Proteomes" id="UP000215256">
    <property type="component" value="Chromosome 1"/>
</dbReference>
<dbReference type="Pfam" id="PF09857">
    <property type="entry name" value="YjhX_toxin"/>
    <property type="match status" value="1"/>
</dbReference>
<dbReference type="EMBL" id="VYXQ01000023">
    <property type="protein sequence ID" value="KAA9361648.1"/>
    <property type="molecule type" value="Genomic_DNA"/>
</dbReference>
<dbReference type="Proteomes" id="UP000327108">
    <property type="component" value="Unassembled WGS sequence"/>
</dbReference>
<keyword evidence="5" id="KW-1185">Reference proteome</keyword>
<gene>
    <name evidence="2" type="ORF">CES85_1783</name>
    <name evidence="3" type="ORF">F3W84_19735</name>
</gene>
<dbReference type="EMBL" id="CP022604">
    <property type="protein sequence ID" value="ASV85747.1"/>
    <property type="molecule type" value="Genomic_DNA"/>
</dbReference>
<reference evidence="3 5" key="2">
    <citation type="submission" date="2019-09" db="EMBL/GenBank/DDBJ databases">
        <title>Biological control of the noxious weed angled onion (Allium triquetrum) thwarted by endophytic bacteria in Victoria, Australia.</title>
        <authorList>
            <person name="Tehranchian P."/>
            <person name="Adair R.J."/>
            <person name="Van T.H."/>
            <person name="Morrison P.D."/>
            <person name="Williams H."/>
            <person name="Lawrie A.C."/>
        </authorList>
    </citation>
    <scope>NUCLEOTIDE SEQUENCE [LARGE SCALE GENOMIC DNA]</scope>
    <source>
        <strain evidence="3 5">RPTAtOch1</strain>
    </source>
</reference>
<dbReference type="InterPro" id="IPR018654">
    <property type="entry name" value="YjhX_toxin"/>
</dbReference>
<evidence type="ECO:0000313" key="3">
    <source>
        <dbReference type="EMBL" id="KAA9361648.1"/>
    </source>
</evidence>
<accession>A0A248UFZ5</accession>
<dbReference type="KEGG" id="och:CES85_1783"/>
<proteinExistence type="inferred from homology"/>
<comment type="similarity">
    <text evidence="1">Belongs to the UPF0386 family.</text>
</comment>
<evidence type="ECO:0000256" key="1">
    <source>
        <dbReference type="HAMAP-Rule" id="MF_00827"/>
    </source>
</evidence>
<name>A0A248UFZ5_9HYPH</name>
<dbReference type="RefSeq" id="WP_095447945.1">
    <property type="nucleotide sequence ID" value="NZ_CP022604.1"/>
</dbReference>
<dbReference type="AlphaFoldDB" id="A0A248UFZ5"/>
<sequence length="84" mass="9978">MNISRIEQRVLHVLAQGGYIRHLREDRRICEIECYTREGYLLSDCTMVVFQQLRRKRLIESRAGDAYRISLKGRINVRAQANNR</sequence>
<evidence type="ECO:0000313" key="2">
    <source>
        <dbReference type="EMBL" id="ASV85747.1"/>
    </source>
</evidence>
<dbReference type="OrthoDB" id="7204880at2"/>
<evidence type="ECO:0000313" key="4">
    <source>
        <dbReference type="Proteomes" id="UP000215256"/>
    </source>
</evidence>
<protein>
    <recommendedName>
        <fullName evidence="1">UPF0386 protein CES85_1783</fullName>
    </recommendedName>
</protein>
<reference evidence="2 4" key="1">
    <citation type="submission" date="2017-07" db="EMBL/GenBank/DDBJ databases">
        <title>Phylogenetic study on the rhizospheric bacterium Ochrobactrum sp. A44.</title>
        <authorList>
            <person name="Krzyzanowska D.M."/>
            <person name="Ossowicki A."/>
            <person name="Rajewska M."/>
            <person name="Maciag T."/>
            <person name="Kaczynski Z."/>
            <person name="Czerwicka M."/>
            <person name="Jafra S."/>
        </authorList>
    </citation>
    <scope>NUCLEOTIDE SEQUENCE [LARGE SCALE GENOMIC DNA]</scope>
    <source>
        <strain evidence="2 4">A44</strain>
    </source>
</reference>
<dbReference type="NCBIfam" id="NF010240">
    <property type="entry name" value="PRK13687.1"/>
    <property type="match status" value="1"/>
</dbReference>
<dbReference type="HAMAP" id="MF_00827">
    <property type="entry name" value="UPF0386"/>
    <property type="match status" value="1"/>
</dbReference>
<evidence type="ECO:0000313" key="5">
    <source>
        <dbReference type="Proteomes" id="UP000327108"/>
    </source>
</evidence>